<accession>A0ABM7VHI2</accession>
<dbReference type="InterPro" id="IPR022653">
    <property type="entry name" value="De-COase2_pyr-phos_BS"/>
</dbReference>
<dbReference type="Proteomes" id="UP001354989">
    <property type="component" value="Chromosome"/>
</dbReference>
<comment type="function">
    <text evidence="5">Specifically catalyzes the decarboxylation of meso-diaminopimelate (meso-DAP) to L-lysine.</text>
</comment>
<feature type="binding site" evidence="5">
    <location>
        <position position="365"/>
    </location>
    <ligand>
        <name>substrate</name>
    </ligand>
</feature>
<evidence type="ECO:0000313" key="10">
    <source>
        <dbReference type="EMBL" id="BDD00425.1"/>
    </source>
</evidence>
<dbReference type="EC" id="4.1.1.20" evidence="5 6"/>
<sequence length="410" mass="45997">MELKDDVYSIQGIPVQEIASQFGTPVYVYDADKIVSQINHLKEAFTGLPLKIKYAVKSLTNMSILKLMRQNGTEVDAVSIQEVQLAMLAGYSAEEILFTPNSVSFAEIQEAVEFGCVINIDNISILEQFGHTYGNSKSCCIRLNPHIMAGGNHKISTGHIDSKFGISVYQLRHILRVVKTYNMDISGLHVHTGSDILDPEVFLQGADIIFESAMEFQDLRFIDFGSGFKVKYKENDNTTDLIELGQRLGGAFKKFCAEYGRELEIWFEPGKYLVSEAGYFLVSANVIKTTPATVFVGVNSGMNHLIRPMMYDAYHEIFNVSNPRGTQRLYSVVGYICETDTFGWDRPMSEVREGDVLAIKNAGAYGISMASNYNSRFRPAEVLVHNGQAKLIRKRETMEDLLRNQVEVEL</sequence>
<feature type="domain" description="Orn/DAP/Arg decarboxylase 2 N-terminal" evidence="9">
    <location>
        <begin position="32"/>
        <end position="275"/>
    </location>
</feature>
<keyword evidence="5" id="KW-0028">Amino-acid biosynthesis</keyword>
<feature type="binding site" evidence="5">
    <location>
        <position position="307"/>
    </location>
    <ligand>
        <name>substrate</name>
    </ligand>
</feature>
<evidence type="ECO:0000256" key="7">
    <source>
        <dbReference type="RuleBase" id="RU003738"/>
    </source>
</evidence>
<keyword evidence="3 5" id="KW-0663">Pyridoxal phosphate</keyword>
<evidence type="ECO:0000256" key="3">
    <source>
        <dbReference type="ARBA" id="ARBA00022898"/>
    </source>
</evidence>
<evidence type="ECO:0000256" key="2">
    <source>
        <dbReference type="ARBA" id="ARBA00022793"/>
    </source>
</evidence>
<dbReference type="InterPro" id="IPR000183">
    <property type="entry name" value="Orn/DAP/Arg_de-COase"/>
</dbReference>
<reference evidence="10 11" key="1">
    <citation type="submission" date="2021-12" db="EMBL/GenBank/DDBJ databases">
        <title>Genome sequencing of bacteria with rrn-lacking chromosome and rrn-plasmid.</title>
        <authorList>
            <person name="Anda M."/>
            <person name="Iwasaki W."/>
        </authorList>
    </citation>
    <scope>NUCLEOTIDE SEQUENCE [LARGE SCALE GENOMIC DNA]</scope>
    <source>
        <strain evidence="10 11">NBRC 101262</strain>
    </source>
</reference>
<protein>
    <recommendedName>
        <fullName evidence="5 6">Diaminopimelate decarboxylase</fullName>
        <shortName evidence="5">DAP decarboxylase</shortName>
        <shortName evidence="5">DAPDC</shortName>
        <ecNumber evidence="5 6">4.1.1.20</ecNumber>
    </recommendedName>
</protein>
<feature type="modified residue" description="N6-(pyridoxal phosphate)lysine" evidence="5">
    <location>
        <position position="57"/>
    </location>
</feature>
<dbReference type="Pfam" id="PF00278">
    <property type="entry name" value="Orn_DAP_Arg_deC"/>
    <property type="match status" value="1"/>
</dbReference>
<dbReference type="Gene3D" id="2.40.37.10">
    <property type="entry name" value="Lyase, Ornithine Decarboxylase, Chain A, domain 1"/>
    <property type="match status" value="1"/>
</dbReference>
<dbReference type="CDD" id="cd06828">
    <property type="entry name" value="PLPDE_III_DapDC"/>
    <property type="match status" value="1"/>
</dbReference>
<feature type="binding site" evidence="5">
    <location>
        <position position="338"/>
    </location>
    <ligand>
        <name>substrate</name>
    </ligand>
</feature>
<dbReference type="InterPro" id="IPR022644">
    <property type="entry name" value="De-COase2_N"/>
</dbReference>
<comment type="caution">
    <text evidence="5">Lacks conserved residue(s) required for the propagation of feature annotation.</text>
</comment>
<keyword evidence="4 5" id="KW-0456">Lyase</keyword>
<dbReference type="PROSITE" id="PS00878">
    <property type="entry name" value="ODR_DC_2_1"/>
    <property type="match status" value="1"/>
</dbReference>
<feature type="domain" description="Orn/DAP/Arg decarboxylase 2 C-terminal" evidence="8">
    <location>
        <begin position="27"/>
        <end position="363"/>
    </location>
</feature>
<dbReference type="InterPro" id="IPR009006">
    <property type="entry name" value="Ala_racemase/Decarboxylase_C"/>
</dbReference>
<comment type="cofactor">
    <cofactor evidence="1 5 7">
        <name>pyridoxal 5'-phosphate</name>
        <dbReference type="ChEBI" id="CHEBI:597326"/>
    </cofactor>
</comment>
<proteinExistence type="inferred from homology"/>
<feature type="binding site" evidence="5">
    <location>
        <position position="227"/>
    </location>
    <ligand>
        <name>pyridoxal 5'-phosphate</name>
        <dbReference type="ChEBI" id="CHEBI:597326"/>
    </ligand>
</feature>
<evidence type="ECO:0000256" key="1">
    <source>
        <dbReference type="ARBA" id="ARBA00001933"/>
    </source>
</evidence>
<dbReference type="EMBL" id="AP025292">
    <property type="protein sequence ID" value="BDD00425.1"/>
    <property type="molecule type" value="Genomic_DNA"/>
</dbReference>
<dbReference type="Pfam" id="PF02784">
    <property type="entry name" value="Orn_Arg_deC_N"/>
    <property type="match status" value="1"/>
</dbReference>
<dbReference type="SUPFAM" id="SSF51419">
    <property type="entry name" value="PLP-binding barrel"/>
    <property type="match status" value="1"/>
</dbReference>
<name>A0ABM7VHI2_9BACT</name>
<dbReference type="NCBIfam" id="TIGR01048">
    <property type="entry name" value="lysA"/>
    <property type="match status" value="1"/>
</dbReference>
<gene>
    <name evidence="5" type="primary">lysA</name>
    <name evidence="10" type="ORF">PEPS_27050</name>
</gene>
<evidence type="ECO:0000313" key="11">
    <source>
        <dbReference type="Proteomes" id="UP001354989"/>
    </source>
</evidence>
<keyword evidence="11" id="KW-1185">Reference proteome</keyword>
<dbReference type="HAMAP" id="MF_02120">
    <property type="entry name" value="LysA"/>
    <property type="match status" value="1"/>
</dbReference>
<keyword evidence="5 7" id="KW-0457">Lysine biosynthesis</keyword>
<evidence type="ECO:0000259" key="8">
    <source>
        <dbReference type="Pfam" id="PF00278"/>
    </source>
</evidence>
<dbReference type="PANTHER" id="PTHR43727">
    <property type="entry name" value="DIAMINOPIMELATE DECARBOXYLASE"/>
    <property type="match status" value="1"/>
</dbReference>
<dbReference type="InterPro" id="IPR029066">
    <property type="entry name" value="PLP-binding_barrel"/>
</dbReference>
<evidence type="ECO:0000256" key="4">
    <source>
        <dbReference type="ARBA" id="ARBA00023239"/>
    </source>
</evidence>
<comment type="subunit">
    <text evidence="5">Homodimer.</text>
</comment>
<evidence type="ECO:0000256" key="6">
    <source>
        <dbReference type="NCBIfam" id="TIGR01048"/>
    </source>
</evidence>
<dbReference type="InterPro" id="IPR002986">
    <property type="entry name" value="DAP_deCOOHase_LysA"/>
</dbReference>
<dbReference type="SUPFAM" id="SSF50621">
    <property type="entry name" value="Alanine racemase C-terminal domain-like"/>
    <property type="match status" value="1"/>
</dbReference>
<comment type="catalytic activity">
    <reaction evidence="5 7">
        <text>meso-2,6-diaminopimelate + H(+) = L-lysine + CO2</text>
        <dbReference type="Rhea" id="RHEA:15101"/>
        <dbReference type="ChEBI" id="CHEBI:15378"/>
        <dbReference type="ChEBI" id="CHEBI:16526"/>
        <dbReference type="ChEBI" id="CHEBI:32551"/>
        <dbReference type="ChEBI" id="CHEBI:57791"/>
        <dbReference type="EC" id="4.1.1.20"/>
    </reaction>
</comment>
<dbReference type="Gene3D" id="3.20.20.10">
    <property type="entry name" value="Alanine racemase"/>
    <property type="match status" value="1"/>
</dbReference>
<evidence type="ECO:0000256" key="5">
    <source>
        <dbReference type="HAMAP-Rule" id="MF_02120"/>
    </source>
</evidence>
<comment type="pathway">
    <text evidence="5 7">Amino-acid biosynthesis; L-lysine biosynthesis via DAP pathway; L-lysine from DL-2,6-diaminopimelate: step 1/1.</text>
</comment>
<comment type="similarity">
    <text evidence="5">Belongs to the Orn/Lys/Arg decarboxylase class-II family. LysA subfamily.</text>
</comment>
<evidence type="ECO:0000259" key="9">
    <source>
        <dbReference type="Pfam" id="PF02784"/>
    </source>
</evidence>
<dbReference type="PANTHER" id="PTHR43727:SF2">
    <property type="entry name" value="GROUP IV DECARBOXYLASE"/>
    <property type="match status" value="1"/>
</dbReference>
<dbReference type="RefSeq" id="WP_332919418.1">
    <property type="nucleotide sequence ID" value="NZ_AP025292.1"/>
</dbReference>
<feature type="binding site" evidence="5">
    <location>
        <position position="311"/>
    </location>
    <ligand>
        <name>substrate</name>
    </ligand>
</feature>
<dbReference type="InterPro" id="IPR022643">
    <property type="entry name" value="De-COase2_C"/>
</dbReference>
<dbReference type="PRINTS" id="PR01179">
    <property type="entry name" value="ODADCRBXLASE"/>
</dbReference>
<feature type="binding site" evidence="5">
    <location>
        <position position="365"/>
    </location>
    <ligand>
        <name>pyridoxal 5'-phosphate</name>
        <dbReference type="ChEBI" id="CHEBI:597326"/>
    </ligand>
</feature>
<organism evidence="10 11">
    <name type="scientific">Persicobacter psychrovividus</name>
    <dbReference type="NCBI Taxonomy" id="387638"/>
    <lineage>
        <taxon>Bacteria</taxon>
        <taxon>Pseudomonadati</taxon>
        <taxon>Bacteroidota</taxon>
        <taxon>Cytophagia</taxon>
        <taxon>Cytophagales</taxon>
        <taxon>Persicobacteraceae</taxon>
        <taxon>Persicobacter</taxon>
    </lineage>
</organism>
<keyword evidence="2 5" id="KW-0210">Decarboxylase</keyword>
<dbReference type="PRINTS" id="PR01181">
    <property type="entry name" value="DAPDCRBXLASE"/>
</dbReference>